<accession>A0A2H0BFZ8</accession>
<feature type="chain" id="PRO_5013553791" description="DUF2680 domain-containing protein" evidence="1">
    <location>
        <begin position="22"/>
        <end position="143"/>
    </location>
</feature>
<feature type="signal peptide" evidence="1">
    <location>
        <begin position="1"/>
        <end position="21"/>
    </location>
</feature>
<dbReference type="Proteomes" id="UP000228495">
    <property type="component" value="Unassembled WGS sequence"/>
</dbReference>
<evidence type="ECO:0000313" key="3">
    <source>
        <dbReference type="Proteomes" id="UP000228495"/>
    </source>
</evidence>
<evidence type="ECO:0000256" key="1">
    <source>
        <dbReference type="SAM" id="SignalP"/>
    </source>
</evidence>
<comment type="caution">
    <text evidence="2">The sequence shown here is derived from an EMBL/GenBank/DDBJ whole genome shotgun (WGS) entry which is preliminary data.</text>
</comment>
<sequence>MIGAGVLTLGLLGAGATIVSAAGNTSTYPPIVEKISERFGLDNEEVGSFFEEEHAMRGAEVKERHEEHLSQLVNEGVVTEEQKDALDAKHDEMQANRESNREEMDAFFEEIGLDPSVIRPEGNGMGEHMMGGRGGFGHFGPRE</sequence>
<organism evidence="2 3">
    <name type="scientific">candidate division WWE3 bacterium CG22_combo_CG10-13_8_21_14_all_39_12</name>
    <dbReference type="NCBI Taxonomy" id="1975094"/>
    <lineage>
        <taxon>Bacteria</taxon>
        <taxon>Katanobacteria</taxon>
    </lineage>
</organism>
<proteinExistence type="predicted"/>
<dbReference type="EMBL" id="PCSU01000036">
    <property type="protein sequence ID" value="PIP56585.1"/>
    <property type="molecule type" value="Genomic_DNA"/>
</dbReference>
<dbReference type="AlphaFoldDB" id="A0A2H0BFZ8"/>
<evidence type="ECO:0008006" key="4">
    <source>
        <dbReference type="Google" id="ProtNLM"/>
    </source>
</evidence>
<keyword evidence="1" id="KW-0732">Signal</keyword>
<reference evidence="2 3" key="1">
    <citation type="submission" date="2017-09" db="EMBL/GenBank/DDBJ databases">
        <title>Depth-based differentiation of microbial function through sediment-hosted aquifers and enrichment of novel symbionts in the deep terrestrial subsurface.</title>
        <authorList>
            <person name="Probst A.J."/>
            <person name="Ladd B."/>
            <person name="Jarett J.K."/>
            <person name="Geller-Mcgrath D.E."/>
            <person name="Sieber C.M."/>
            <person name="Emerson J.B."/>
            <person name="Anantharaman K."/>
            <person name="Thomas B.C."/>
            <person name="Malmstrom R."/>
            <person name="Stieglmeier M."/>
            <person name="Klingl A."/>
            <person name="Woyke T."/>
            <person name="Ryan C.M."/>
            <person name="Banfield J.F."/>
        </authorList>
    </citation>
    <scope>NUCLEOTIDE SEQUENCE [LARGE SCALE GENOMIC DNA]</scope>
    <source>
        <strain evidence="2">CG22_combo_CG10-13_8_21_14_all_39_12</strain>
    </source>
</reference>
<evidence type="ECO:0000313" key="2">
    <source>
        <dbReference type="EMBL" id="PIP56585.1"/>
    </source>
</evidence>
<protein>
    <recommendedName>
        <fullName evidence="4">DUF2680 domain-containing protein</fullName>
    </recommendedName>
</protein>
<gene>
    <name evidence="2" type="ORF">COX05_02275</name>
</gene>
<name>A0A2H0BFZ8_UNCKA</name>